<protein>
    <submittedName>
        <fullName evidence="1">Uncharacterized protein</fullName>
    </submittedName>
</protein>
<dbReference type="EMBL" id="ML977000">
    <property type="protein sequence ID" value="KAF1954205.1"/>
    <property type="molecule type" value="Genomic_DNA"/>
</dbReference>
<name>A0A6A5TNB8_9PLEO</name>
<reference evidence="1" key="1">
    <citation type="journal article" date="2020" name="Stud. Mycol.">
        <title>101 Dothideomycetes genomes: a test case for predicting lifestyles and emergence of pathogens.</title>
        <authorList>
            <person name="Haridas S."/>
            <person name="Albert R."/>
            <person name="Binder M."/>
            <person name="Bloem J."/>
            <person name="Labutti K."/>
            <person name="Salamov A."/>
            <person name="Andreopoulos B."/>
            <person name="Baker S."/>
            <person name="Barry K."/>
            <person name="Bills G."/>
            <person name="Bluhm B."/>
            <person name="Cannon C."/>
            <person name="Castanera R."/>
            <person name="Culley D."/>
            <person name="Daum C."/>
            <person name="Ezra D."/>
            <person name="Gonzalez J."/>
            <person name="Henrissat B."/>
            <person name="Kuo A."/>
            <person name="Liang C."/>
            <person name="Lipzen A."/>
            <person name="Lutzoni F."/>
            <person name="Magnuson J."/>
            <person name="Mondo S."/>
            <person name="Nolan M."/>
            <person name="Ohm R."/>
            <person name="Pangilinan J."/>
            <person name="Park H.-J."/>
            <person name="Ramirez L."/>
            <person name="Alfaro M."/>
            <person name="Sun H."/>
            <person name="Tritt A."/>
            <person name="Yoshinaga Y."/>
            <person name="Zwiers L.-H."/>
            <person name="Turgeon B."/>
            <person name="Goodwin S."/>
            <person name="Spatafora J."/>
            <person name="Crous P."/>
            <person name="Grigoriev I."/>
        </authorList>
    </citation>
    <scope>NUCLEOTIDE SEQUENCE</scope>
    <source>
        <strain evidence="1">CBS 675.92</strain>
    </source>
</reference>
<dbReference type="Proteomes" id="UP000800035">
    <property type="component" value="Unassembled WGS sequence"/>
</dbReference>
<evidence type="ECO:0000313" key="1">
    <source>
        <dbReference type="EMBL" id="KAF1954205.1"/>
    </source>
</evidence>
<organism evidence="1 2">
    <name type="scientific">Byssothecium circinans</name>
    <dbReference type="NCBI Taxonomy" id="147558"/>
    <lineage>
        <taxon>Eukaryota</taxon>
        <taxon>Fungi</taxon>
        <taxon>Dikarya</taxon>
        <taxon>Ascomycota</taxon>
        <taxon>Pezizomycotina</taxon>
        <taxon>Dothideomycetes</taxon>
        <taxon>Pleosporomycetidae</taxon>
        <taxon>Pleosporales</taxon>
        <taxon>Massarineae</taxon>
        <taxon>Massarinaceae</taxon>
        <taxon>Byssothecium</taxon>
    </lineage>
</organism>
<dbReference type="AlphaFoldDB" id="A0A6A5TNB8"/>
<sequence>MSQFTAINAPLPHFPNRNELSSEGLAAGLKTELPKLQAGIKVFMVNTLKPGHEKISAKTKQLDKQALSDPVSAARSTYVDAWNDLVPVFEELVKTYNICGVLMHFNNDSVENVDESVKKRADDWLTQREELKNEIARELLDIGKFLLPVDFTEFSKHLQESFFMDVNAKEEVKPSD</sequence>
<keyword evidence="2" id="KW-1185">Reference proteome</keyword>
<accession>A0A6A5TNB8</accession>
<evidence type="ECO:0000313" key="2">
    <source>
        <dbReference type="Proteomes" id="UP000800035"/>
    </source>
</evidence>
<proteinExistence type="predicted"/>
<gene>
    <name evidence="1" type="ORF">CC80DRAFT_550664</name>
</gene>